<dbReference type="Proteomes" id="UP000790787">
    <property type="component" value="Chromosome 24"/>
</dbReference>
<evidence type="ECO:0000313" key="2">
    <source>
        <dbReference type="RefSeq" id="XP_075103798.1"/>
    </source>
</evidence>
<dbReference type="RefSeq" id="XP_075103798.1">
    <property type="nucleotide sequence ID" value="XM_075247697.1"/>
</dbReference>
<sequence>MADDNRIELVDTGAQKQLSERDTSLVEEVRMLREYMTDMYQIPFSGCLKRFLERCLEKKPKTIFTDQDATMSKAISLVMPEVYHRLCVWHIEKNAAKHLNQIYKRYASFRGDFRKCIYEYEDEENFMDTWNTMIDEYNLHENEWLQEIYVLREKLFAPYRKKTFSGGMNITQLSESLSGDLKDYWQSDYNLVQLFKHYDRETEDK</sequence>
<evidence type="ECO:0000313" key="1">
    <source>
        <dbReference type="Proteomes" id="UP000790787"/>
    </source>
</evidence>
<reference evidence="1" key="1">
    <citation type="journal article" date="2014" name="Nat. Commun.">
        <title>The tobacco genome sequence and its comparison with those of tomato and potato.</title>
        <authorList>
            <person name="Sierro N."/>
            <person name="Battey J.N."/>
            <person name="Ouadi S."/>
            <person name="Bakaher N."/>
            <person name="Bovet L."/>
            <person name="Willig A."/>
            <person name="Goepfert S."/>
            <person name="Peitsch M.C."/>
            <person name="Ivanov N.V."/>
        </authorList>
    </citation>
    <scope>NUCLEOTIDE SEQUENCE [LARGE SCALE GENOMIC DNA]</scope>
</reference>
<organism evidence="1 2">
    <name type="scientific">Nicotiana tabacum</name>
    <name type="common">Common tobacco</name>
    <dbReference type="NCBI Taxonomy" id="4097"/>
    <lineage>
        <taxon>Eukaryota</taxon>
        <taxon>Viridiplantae</taxon>
        <taxon>Streptophyta</taxon>
        <taxon>Embryophyta</taxon>
        <taxon>Tracheophyta</taxon>
        <taxon>Spermatophyta</taxon>
        <taxon>Magnoliopsida</taxon>
        <taxon>eudicotyledons</taxon>
        <taxon>Gunneridae</taxon>
        <taxon>Pentapetalae</taxon>
        <taxon>asterids</taxon>
        <taxon>lamiids</taxon>
        <taxon>Solanales</taxon>
        <taxon>Solanaceae</taxon>
        <taxon>Nicotianoideae</taxon>
        <taxon>Nicotianeae</taxon>
        <taxon>Nicotiana</taxon>
    </lineage>
</organism>
<name>A0AC58U2U8_TOBAC</name>
<gene>
    <name evidence="2" type="primary">LOC142178360</name>
</gene>
<proteinExistence type="predicted"/>
<keyword evidence="1" id="KW-1185">Reference proteome</keyword>
<reference evidence="2" key="2">
    <citation type="submission" date="2025-08" db="UniProtKB">
        <authorList>
            <consortium name="RefSeq"/>
        </authorList>
    </citation>
    <scope>IDENTIFICATION</scope>
    <source>
        <tissue evidence="2">Leaf</tissue>
    </source>
</reference>
<accession>A0AC58U2U8</accession>
<protein>
    <submittedName>
        <fullName evidence="2">Protein FAR1-RELATED SEQUENCE 5-like</fullName>
    </submittedName>
</protein>